<name>C6HJS9_AJECH</name>
<dbReference type="HOGENOM" id="CLU_847216_0_0_1"/>
<feature type="compositionally biased region" description="Polar residues" evidence="1">
    <location>
        <begin position="1"/>
        <end position="19"/>
    </location>
</feature>
<evidence type="ECO:0000256" key="1">
    <source>
        <dbReference type="SAM" id="MobiDB-lite"/>
    </source>
</evidence>
<proteinExistence type="predicted"/>
<dbReference type="EMBL" id="GG692429">
    <property type="protein sequence ID" value="EER39355.1"/>
    <property type="molecule type" value="Genomic_DNA"/>
</dbReference>
<evidence type="ECO:0000313" key="3">
    <source>
        <dbReference type="Proteomes" id="UP000002624"/>
    </source>
</evidence>
<sequence length="328" mass="36075">MKSQQWTPSIHSTTRSLANRHSGAILQESGPVPLPPRLYGPGSLPTTGRSQGTYDPLGRRENELSPAAPSGPPPSSLIYPPQAYHHEIIRHAKPSPPPGPFASMHPEPTPSFHSRHSSRGSVIKGGEGVKEPGNALYREDTNIFVGVFLEPWYSGRDSNKPAKLRACIETLLCLSPRPTHHEQTEPSSNRLATKQAAKFPSPQVSLTQPPHVKLIHHHLHRPPCRRGTCRIPRSPTSRQGDGLWAAMTVLLSILPQGKLTTPAFSNRLHPLRPTIVARCLLHLLPSTTTRVEAPFQPPLLPNRPPSLHVNPPNHPHTARVAACRYRQC</sequence>
<dbReference type="STRING" id="544712.C6HJS9"/>
<protein>
    <submittedName>
        <fullName evidence="2">Uncharacterized protein</fullName>
    </submittedName>
</protein>
<dbReference type="OrthoDB" id="10298367at2759"/>
<gene>
    <name evidence="2" type="ORF">HCDG_06460</name>
</gene>
<feature type="region of interest" description="Disordered" evidence="1">
    <location>
        <begin position="108"/>
        <end position="127"/>
    </location>
</feature>
<dbReference type="AlphaFoldDB" id="C6HJS9"/>
<dbReference type="VEuPathDB" id="FungiDB:HCDG_06460"/>
<dbReference type="Proteomes" id="UP000002624">
    <property type="component" value="Unassembled WGS sequence"/>
</dbReference>
<feature type="region of interest" description="Disordered" evidence="1">
    <location>
        <begin position="1"/>
        <end position="76"/>
    </location>
</feature>
<organism evidence="2 3">
    <name type="scientific">Ajellomyces capsulatus (strain H143)</name>
    <name type="common">Darling's disease fungus</name>
    <name type="synonym">Histoplasma capsulatum</name>
    <dbReference type="NCBI Taxonomy" id="544712"/>
    <lineage>
        <taxon>Eukaryota</taxon>
        <taxon>Fungi</taxon>
        <taxon>Dikarya</taxon>
        <taxon>Ascomycota</taxon>
        <taxon>Pezizomycotina</taxon>
        <taxon>Eurotiomycetes</taxon>
        <taxon>Eurotiomycetidae</taxon>
        <taxon>Onygenales</taxon>
        <taxon>Ajellomycetaceae</taxon>
        <taxon>Histoplasma</taxon>
    </lineage>
</organism>
<reference evidence="3" key="1">
    <citation type="submission" date="2009-05" db="EMBL/GenBank/DDBJ databases">
        <title>The genome sequence of Ajellomyces capsulatus strain H143.</title>
        <authorList>
            <person name="Champion M."/>
            <person name="Cuomo C.A."/>
            <person name="Ma L.-J."/>
            <person name="Henn M.R."/>
            <person name="Sil A."/>
            <person name="Goldman B."/>
            <person name="Young S.K."/>
            <person name="Kodira C.D."/>
            <person name="Zeng Q."/>
            <person name="Koehrsen M."/>
            <person name="Alvarado L."/>
            <person name="Berlin A.M."/>
            <person name="Borenstein D."/>
            <person name="Chen Z."/>
            <person name="Engels R."/>
            <person name="Freedman E."/>
            <person name="Gellesch M."/>
            <person name="Goldberg J."/>
            <person name="Griggs A."/>
            <person name="Gujja S."/>
            <person name="Heiman D.I."/>
            <person name="Hepburn T.A."/>
            <person name="Howarth C."/>
            <person name="Jen D."/>
            <person name="Larson L."/>
            <person name="Lewis B."/>
            <person name="Mehta T."/>
            <person name="Park D."/>
            <person name="Pearson M."/>
            <person name="Roberts A."/>
            <person name="Saif S."/>
            <person name="Shea T.D."/>
            <person name="Shenoy N."/>
            <person name="Sisk P."/>
            <person name="Stolte C."/>
            <person name="Sykes S."/>
            <person name="Walk T."/>
            <person name="White J."/>
            <person name="Yandava C."/>
            <person name="Klein B."/>
            <person name="McEwen J.G."/>
            <person name="Puccia R."/>
            <person name="Goldman G.H."/>
            <person name="Felipe M.S."/>
            <person name="Nino-Vega G."/>
            <person name="San-Blas G."/>
            <person name="Taylor J.W."/>
            <person name="Mendoza L."/>
            <person name="Galagan J.E."/>
            <person name="Nusbaum C."/>
            <person name="Birren B.W."/>
        </authorList>
    </citation>
    <scope>NUCLEOTIDE SEQUENCE [LARGE SCALE GENOMIC DNA]</scope>
    <source>
        <strain evidence="3">H143</strain>
    </source>
</reference>
<accession>C6HJS9</accession>
<feature type="compositionally biased region" description="Polar residues" evidence="1">
    <location>
        <begin position="44"/>
        <end position="53"/>
    </location>
</feature>
<evidence type="ECO:0000313" key="2">
    <source>
        <dbReference type="EMBL" id="EER39355.1"/>
    </source>
</evidence>